<feature type="compositionally biased region" description="Polar residues" evidence="1">
    <location>
        <begin position="1"/>
        <end position="14"/>
    </location>
</feature>
<dbReference type="AlphaFoldDB" id="A0AAW0CLD0"/>
<evidence type="ECO:0000313" key="2">
    <source>
        <dbReference type="EMBL" id="KAK6988193.1"/>
    </source>
</evidence>
<comment type="caution">
    <text evidence="3">The sequence shown here is derived from an EMBL/GenBank/DDBJ whole genome shotgun (WGS) entry which is preliminary data.</text>
</comment>
<keyword evidence="5" id="KW-1185">Reference proteome</keyword>
<reference evidence="3 5" key="1">
    <citation type="journal article" date="2024" name="J Genomics">
        <title>Draft genome sequencing and assembly of Favolaschia claudopus CIRM-BRFM 2984 isolated from oak limbs.</title>
        <authorList>
            <person name="Navarro D."/>
            <person name="Drula E."/>
            <person name="Chaduli D."/>
            <person name="Cazenave R."/>
            <person name="Ahrendt S."/>
            <person name="Wang J."/>
            <person name="Lipzen A."/>
            <person name="Daum C."/>
            <person name="Barry K."/>
            <person name="Grigoriev I.V."/>
            <person name="Favel A."/>
            <person name="Rosso M.N."/>
            <person name="Martin F."/>
        </authorList>
    </citation>
    <scope>NUCLEOTIDE SEQUENCE [LARGE SCALE GENOMIC DNA]</scope>
    <source>
        <strain evidence="3 5">CIRM-BRFM 2984</strain>
    </source>
</reference>
<sequence length="78" mass="8662">MYPDQQRVSATAPVSSSRHLPPPSRRPDTLKANPSPPHNLCTLRHAAATAPLFDAVDPINVWELRALTRLKIRSTNQI</sequence>
<dbReference type="EMBL" id="JAWWNJ010000010">
    <property type="protein sequence ID" value="KAK7047008.1"/>
    <property type="molecule type" value="Genomic_DNA"/>
</dbReference>
<dbReference type="Proteomes" id="UP001362999">
    <property type="component" value="Unassembled WGS sequence"/>
</dbReference>
<gene>
    <name evidence="4" type="ORF">R3P38DRAFT_3176435</name>
    <name evidence="3" type="ORF">R3P38DRAFT_3180357</name>
    <name evidence="2" type="ORF">R3P38DRAFT_3229440</name>
</gene>
<evidence type="ECO:0000256" key="1">
    <source>
        <dbReference type="SAM" id="MobiDB-lite"/>
    </source>
</evidence>
<feature type="region of interest" description="Disordered" evidence="1">
    <location>
        <begin position="1"/>
        <end position="38"/>
    </location>
</feature>
<evidence type="ECO:0000313" key="4">
    <source>
        <dbReference type="EMBL" id="KAK7047008.1"/>
    </source>
</evidence>
<evidence type="ECO:0000313" key="5">
    <source>
        <dbReference type="Proteomes" id="UP001362999"/>
    </source>
</evidence>
<proteinExistence type="predicted"/>
<dbReference type="EMBL" id="JAWWNJ010000125">
    <property type="protein sequence ID" value="KAK6988193.1"/>
    <property type="molecule type" value="Genomic_DNA"/>
</dbReference>
<name>A0AAW0CLD0_9AGAR</name>
<organism evidence="3 5">
    <name type="scientific">Favolaschia claudopus</name>
    <dbReference type="NCBI Taxonomy" id="2862362"/>
    <lineage>
        <taxon>Eukaryota</taxon>
        <taxon>Fungi</taxon>
        <taxon>Dikarya</taxon>
        <taxon>Basidiomycota</taxon>
        <taxon>Agaricomycotina</taxon>
        <taxon>Agaricomycetes</taxon>
        <taxon>Agaricomycetidae</taxon>
        <taxon>Agaricales</taxon>
        <taxon>Marasmiineae</taxon>
        <taxon>Mycenaceae</taxon>
        <taxon>Favolaschia</taxon>
    </lineage>
</organism>
<evidence type="ECO:0000313" key="3">
    <source>
        <dbReference type="EMBL" id="KAK7040536.1"/>
    </source>
</evidence>
<protein>
    <submittedName>
        <fullName evidence="3">Uncharacterized protein</fullName>
    </submittedName>
</protein>
<accession>A0AAW0CLD0</accession>
<dbReference type="EMBL" id="JAWWNJ010000015">
    <property type="protein sequence ID" value="KAK7040536.1"/>
    <property type="molecule type" value="Genomic_DNA"/>
</dbReference>